<dbReference type="PANTHER" id="PTHR12247:SF132">
    <property type="entry name" value="POLYCOMB PROTEIN SCM"/>
    <property type="match status" value="1"/>
</dbReference>
<dbReference type="InterPro" id="IPR038348">
    <property type="entry name" value="SLED_sf"/>
</dbReference>
<evidence type="ECO:0000256" key="6">
    <source>
        <dbReference type="SAM" id="MobiDB-lite"/>
    </source>
</evidence>
<protein>
    <submittedName>
        <fullName evidence="8">SCML2-like protein</fullName>
    </submittedName>
</protein>
<dbReference type="SMART" id="SM00561">
    <property type="entry name" value="MBT"/>
    <property type="match status" value="2"/>
</dbReference>
<proteinExistence type="predicted"/>
<dbReference type="InterPro" id="IPR021987">
    <property type="entry name" value="SLED"/>
</dbReference>
<evidence type="ECO:0000313" key="8">
    <source>
        <dbReference type="EMBL" id="WAR09430.1"/>
    </source>
</evidence>
<sequence length="492" mass="54538">MTSPKGFSEVQSETFNWEEYLKESGGEPAPETCFKQASTPPENTFEPSQKIEAADPRNLTSTCVATVIGAVGPRLRLRLDGSDNSNDFWRLTDSGDIHPIGFSEKNGGLLQPPLGFRMNPSSWPSFMQKTLNGAVCAPSSCFKQEPLGPRRNEFKPSMKLEAVDRKNPMLICPATIGAINGDQVHVRFDGWKGAFDYWCKYDDRDIFPCGWCAKNGHPLQPPGQKGSGAVTKPGRGRLSDSSTQGLNPTSRNSTPSRQKSPSPAPTPTMCVYINHGCNCGPYLNQQRILQLPSQYGPGVINRVLYDILKGCMECAFTEKVVYNLIPEGHGRVVISASHGHKTYTKRVIGVETGDEFWGLLDRLFEDLGCCQNLFSTKPLNNGQQSADNRSNKSNKSNPKRRWSTESAESLRNTTHPKPVKVRRSYEAEASSTTVDPRAHRPANPADWSIDEEIDGKALLLLNSDMMMKYMGLKLGPVLKLCNLIDRLRQRAR</sequence>
<evidence type="ECO:0000256" key="1">
    <source>
        <dbReference type="ARBA" id="ARBA00004123"/>
    </source>
</evidence>
<feature type="compositionally biased region" description="Polar residues" evidence="6">
    <location>
        <begin position="35"/>
        <end position="47"/>
    </location>
</feature>
<evidence type="ECO:0000256" key="4">
    <source>
        <dbReference type="ARBA" id="ARBA00023242"/>
    </source>
</evidence>
<feature type="domain" description="SLED" evidence="7">
    <location>
        <begin position="268"/>
        <end position="376"/>
    </location>
</feature>
<dbReference type="Gene3D" id="2.30.30.140">
    <property type="match status" value="2"/>
</dbReference>
<dbReference type="EMBL" id="CP111017">
    <property type="protein sequence ID" value="WAR09430.1"/>
    <property type="molecule type" value="Genomic_DNA"/>
</dbReference>
<evidence type="ECO:0000256" key="2">
    <source>
        <dbReference type="ARBA" id="ARBA00022491"/>
    </source>
</evidence>
<dbReference type="PANTHER" id="PTHR12247">
    <property type="entry name" value="POLYCOMB GROUP PROTEIN"/>
    <property type="match status" value="1"/>
</dbReference>
<dbReference type="InterPro" id="IPR004092">
    <property type="entry name" value="Mbt"/>
</dbReference>
<comment type="subcellular location">
    <subcellularLocation>
        <location evidence="1">Nucleus</location>
    </subcellularLocation>
</comment>
<feature type="repeat" description="MBT" evidence="5">
    <location>
        <begin position="15"/>
        <end position="113"/>
    </location>
</feature>
<dbReference type="PROSITE" id="PS51079">
    <property type="entry name" value="MBT"/>
    <property type="match status" value="2"/>
</dbReference>
<feature type="region of interest" description="Disordered" evidence="6">
    <location>
        <begin position="20"/>
        <end position="47"/>
    </location>
</feature>
<accession>A0ABY7EJV1</accession>
<evidence type="ECO:0000259" key="7">
    <source>
        <dbReference type="Pfam" id="PF12140"/>
    </source>
</evidence>
<dbReference type="Proteomes" id="UP001164746">
    <property type="component" value="Chromosome 6"/>
</dbReference>
<dbReference type="Pfam" id="PF02820">
    <property type="entry name" value="MBT"/>
    <property type="match status" value="2"/>
</dbReference>
<name>A0ABY7EJV1_MYAAR</name>
<feature type="compositionally biased region" description="Polar residues" evidence="6">
    <location>
        <begin position="239"/>
        <end position="261"/>
    </location>
</feature>
<dbReference type="InterPro" id="IPR013761">
    <property type="entry name" value="SAM/pointed_sf"/>
</dbReference>
<evidence type="ECO:0000256" key="5">
    <source>
        <dbReference type="PROSITE-ProRule" id="PRU00459"/>
    </source>
</evidence>
<dbReference type="Gene3D" id="3.90.1150.190">
    <property type="entry name" value="SLED domain"/>
    <property type="match status" value="1"/>
</dbReference>
<gene>
    <name evidence="8" type="ORF">MAR_019388</name>
</gene>
<dbReference type="SUPFAM" id="SSF47769">
    <property type="entry name" value="SAM/Pointed domain"/>
    <property type="match status" value="1"/>
</dbReference>
<dbReference type="InterPro" id="IPR050548">
    <property type="entry name" value="PcG_chromatin_remod_factors"/>
</dbReference>
<feature type="repeat" description="MBT" evidence="5">
    <location>
        <begin position="121"/>
        <end position="222"/>
    </location>
</feature>
<feature type="compositionally biased region" description="Polar residues" evidence="6">
    <location>
        <begin position="404"/>
        <end position="415"/>
    </location>
</feature>
<feature type="region of interest" description="Disordered" evidence="6">
    <location>
        <begin position="220"/>
        <end position="265"/>
    </location>
</feature>
<dbReference type="Pfam" id="PF12140">
    <property type="entry name" value="SLED"/>
    <property type="match status" value="1"/>
</dbReference>
<dbReference type="SUPFAM" id="SSF63748">
    <property type="entry name" value="Tudor/PWWP/MBT"/>
    <property type="match status" value="2"/>
</dbReference>
<evidence type="ECO:0000256" key="3">
    <source>
        <dbReference type="ARBA" id="ARBA00022737"/>
    </source>
</evidence>
<keyword evidence="9" id="KW-1185">Reference proteome</keyword>
<feature type="region of interest" description="Disordered" evidence="6">
    <location>
        <begin position="380"/>
        <end position="446"/>
    </location>
</feature>
<keyword evidence="4" id="KW-0539">Nucleus</keyword>
<keyword evidence="3" id="KW-0677">Repeat</keyword>
<reference evidence="8" key="1">
    <citation type="submission" date="2022-11" db="EMBL/GenBank/DDBJ databases">
        <title>Centuries of genome instability and evolution in soft-shell clam transmissible cancer (bioRxiv).</title>
        <authorList>
            <person name="Hart S.F.M."/>
            <person name="Yonemitsu M.A."/>
            <person name="Giersch R.M."/>
            <person name="Beal B.F."/>
            <person name="Arriagada G."/>
            <person name="Davis B.W."/>
            <person name="Ostrander E.A."/>
            <person name="Goff S.P."/>
            <person name="Metzger M.J."/>
        </authorList>
    </citation>
    <scope>NUCLEOTIDE SEQUENCE</scope>
    <source>
        <strain evidence="8">MELC-2E11</strain>
        <tissue evidence="8">Siphon/mantle</tissue>
    </source>
</reference>
<dbReference type="Gene3D" id="1.10.150.50">
    <property type="entry name" value="Transcription Factor, Ets-1"/>
    <property type="match status" value="1"/>
</dbReference>
<organism evidence="8 9">
    <name type="scientific">Mya arenaria</name>
    <name type="common">Soft-shell clam</name>
    <dbReference type="NCBI Taxonomy" id="6604"/>
    <lineage>
        <taxon>Eukaryota</taxon>
        <taxon>Metazoa</taxon>
        <taxon>Spiralia</taxon>
        <taxon>Lophotrochozoa</taxon>
        <taxon>Mollusca</taxon>
        <taxon>Bivalvia</taxon>
        <taxon>Autobranchia</taxon>
        <taxon>Heteroconchia</taxon>
        <taxon>Euheterodonta</taxon>
        <taxon>Imparidentia</taxon>
        <taxon>Neoheterodontei</taxon>
        <taxon>Myida</taxon>
        <taxon>Myoidea</taxon>
        <taxon>Myidae</taxon>
        <taxon>Mya</taxon>
    </lineage>
</organism>
<keyword evidence="2" id="KW-0678">Repressor</keyword>
<evidence type="ECO:0000313" key="9">
    <source>
        <dbReference type="Proteomes" id="UP001164746"/>
    </source>
</evidence>